<evidence type="ECO:0000256" key="1">
    <source>
        <dbReference type="ARBA" id="ARBA00022737"/>
    </source>
</evidence>
<dbReference type="AlphaFoldDB" id="A0AAW1X4Q4"/>
<dbReference type="GO" id="GO:0003723">
    <property type="term" value="F:RNA binding"/>
    <property type="evidence" value="ECO:0007669"/>
    <property type="project" value="InterPro"/>
</dbReference>
<dbReference type="NCBIfam" id="TIGR00756">
    <property type="entry name" value="PPR"/>
    <property type="match status" value="2"/>
</dbReference>
<dbReference type="Gene3D" id="1.25.40.10">
    <property type="entry name" value="Tetratricopeptide repeat domain"/>
    <property type="match status" value="3"/>
</dbReference>
<feature type="repeat" description="PPR" evidence="2">
    <location>
        <begin position="76"/>
        <end position="110"/>
    </location>
</feature>
<dbReference type="GO" id="GO:0099402">
    <property type="term" value="P:plant organ development"/>
    <property type="evidence" value="ECO:0007669"/>
    <property type="project" value="UniProtKB-ARBA"/>
</dbReference>
<evidence type="ECO:0000313" key="4">
    <source>
        <dbReference type="Proteomes" id="UP001457282"/>
    </source>
</evidence>
<dbReference type="InterPro" id="IPR011990">
    <property type="entry name" value="TPR-like_helical_dom_sf"/>
</dbReference>
<dbReference type="Pfam" id="PF01535">
    <property type="entry name" value="PPR"/>
    <property type="match status" value="2"/>
</dbReference>
<sequence>MKCRNVYAWTAMVNGYVRNGASDEALILFRKMQVEDGIQPNRVSLVSVLPACITHAGLMGGKQIHGFAIRKEMNHDVSLCNALIDMYCKCGSLDFARRVFEDDSFLGVLSACGRSGLINDGISVYSSATTDFGIQPTVEICACMVDLLGRSGELDRALNFIKMMPVEPGPSVWGALVTASVLHGNRDMQDLACKFLIQLEPENPSNYISASNFYASSRRWDVVAETRIMMKDRGLRKTPGCSWIIITGKIHCFYVADKAHSSSDSIYEMLDYLILVMKGACDSHDLVEYSA</sequence>
<reference evidence="3 4" key="1">
    <citation type="journal article" date="2023" name="G3 (Bethesda)">
        <title>A chromosome-length genome assembly and annotation of blackberry (Rubus argutus, cv. 'Hillquist').</title>
        <authorList>
            <person name="Bruna T."/>
            <person name="Aryal R."/>
            <person name="Dudchenko O."/>
            <person name="Sargent D.J."/>
            <person name="Mead D."/>
            <person name="Buti M."/>
            <person name="Cavallini A."/>
            <person name="Hytonen T."/>
            <person name="Andres J."/>
            <person name="Pham M."/>
            <person name="Weisz D."/>
            <person name="Mascagni F."/>
            <person name="Usai G."/>
            <person name="Natali L."/>
            <person name="Bassil N."/>
            <person name="Fernandez G.E."/>
            <person name="Lomsadze A."/>
            <person name="Armour M."/>
            <person name="Olukolu B."/>
            <person name="Poorten T."/>
            <person name="Britton C."/>
            <person name="Davik J."/>
            <person name="Ashrafi H."/>
            <person name="Aiden E.L."/>
            <person name="Borodovsky M."/>
            <person name="Worthington M."/>
        </authorList>
    </citation>
    <scope>NUCLEOTIDE SEQUENCE [LARGE SCALE GENOMIC DNA]</scope>
    <source>
        <strain evidence="3">PI 553951</strain>
    </source>
</reference>
<dbReference type="EMBL" id="JBEDUW010000004">
    <property type="protein sequence ID" value="KAK9931308.1"/>
    <property type="molecule type" value="Genomic_DNA"/>
</dbReference>
<comment type="caution">
    <text evidence="3">The sequence shown here is derived from an EMBL/GenBank/DDBJ whole genome shotgun (WGS) entry which is preliminary data.</text>
</comment>
<dbReference type="InterPro" id="IPR046960">
    <property type="entry name" value="PPR_At4g14850-like_plant"/>
</dbReference>
<evidence type="ECO:0008006" key="5">
    <source>
        <dbReference type="Google" id="ProtNLM"/>
    </source>
</evidence>
<proteinExistence type="predicted"/>
<name>A0AAW1X4Q4_RUBAR</name>
<feature type="repeat" description="PPR" evidence="2">
    <location>
        <begin position="5"/>
        <end position="40"/>
    </location>
</feature>
<dbReference type="PROSITE" id="PS51375">
    <property type="entry name" value="PPR"/>
    <property type="match status" value="2"/>
</dbReference>
<gene>
    <name evidence="3" type="ORF">M0R45_018587</name>
</gene>
<dbReference type="InterPro" id="IPR002885">
    <property type="entry name" value="PPR_rpt"/>
</dbReference>
<dbReference type="PANTHER" id="PTHR47926:SF540">
    <property type="entry name" value="PENTATRICOPEPTIDE REPEAT-CONTAINING PROTEIN"/>
    <property type="match status" value="1"/>
</dbReference>
<evidence type="ECO:0000313" key="3">
    <source>
        <dbReference type="EMBL" id="KAK9931308.1"/>
    </source>
</evidence>
<dbReference type="FunFam" id="1.25.40.10:FF:000158">
    <property type="entry name" value="pentatricopeptide repeat-containing protein At2g33680"/>
    <property type="match status" value="1"/>
</dbReference>
<keyword evidence="4" id="KW-1185">Reference proteome</keyword>
<dbReference type="Pfam" id="PF20431">
    <property type="entry name" value="E_motif"/>
    <property type="match status" value="1"/>
</dbReference>
<accession>A0AAW1X4Q4</accession>
<dbReference type="InterPro" id="IPR046848">
    <property type="entry name" value="E_motif"/>
</dbReference>
<evidence type="ECO:0000256" key="2">
    <source>
        <dbReference type="PROSITE-ProRule" id="PRU00708"/>
    </source>
</evidence>
<protein>
    <recommendedName>
        <fullName evidence="5">Pentatricopeptide repeat-containing protein</fullName>
    </recommendedName>
</protein>
<dbReference type="Proteomes" id="UP001457282">
    <property type="component" value="Unassembled WGS sequence"/>
</dbReference>
<dbReference type="PANTHER" id="PTHR47926">
    <property type="entry name" value="PENTATRICOPEPTIDE REPEAT-CONTAINING PROTEIN"/>
    <property type="match status" value="1"/>
</dbReference>
<keyword evidence="1" id="KW-0677">Repeat</keyword>
<organism evidence="3 4">
    <name type="scientific">Rubus argutus</name>
    <name type="common">Southern blackberry</name>
    <dbReference type="NCBI Taxonomy" id="59490"/>
    <lineage>
        <taxon>Eukaryota</taxon>
        <taxon>Viridiplantae</taxon>
        <taxon>Streptophyta</taxon>
        <taxon>Embryophyta</taxon>
        <taxon>Tracheophyta</taxon>
        <taxon>Spermatophyta</taxon>
        <taxon>Magnoliopsida</taxon>
        <taxon>eudicotyledons</taxon>
        <taxon>Gunneridae</taxon>
        <taxon>Pentapetalae</taxon>
        <taxon>rosids</taxon>
        <taxon>fabids</taxon>
        <taxon>Rosales</taxon>
        <taxon>Rosaceae</taxon>
        <taxon>Rosoideae</taxon>
        <taxon>Rosoideae incertae sedis</taxon>
        <taxon>Rubus</taxon>
    </lineage>
</organism>
<dbReference type="Pfam" id="PF13041">
    <property type="entry name" value="PPR_2"/>
    <property type="match status" value="1"/>
</dbReference>
<dbReference type="GO" id="GO:0009451">
    <property type="term" value="P:RNA modification"/>
    <property type="evidence" value="ECO:0007669"/>
    <property type="project" value="InterPro"/>
</dbReference>